<evidence type="ECO:0000313" key="9">
    <source>
        <dbReference type="EMBL" id="MBB6451739.1"/>
    </source>
</evidence>
<feature type="transmembrane region" description="Helical" evidence="7">
    <location>
        <begin position="281"/>
        <end position="298"/>
    </location>
</feature>
<accession>A0A841PSF1</accession>
<keyword evidence="2" id="KW-0813">Transport</keyword>
<reference evidence="9 10" key="1">
    <citation type="submission" date="2020-08" db="EMBL/GenBank/DDBJ databases">
        <title>Genomic Encyclopedia of Type Strains, Phase IV (KMG-IV): sequencing the most valuable type-strain genomes for metagenomic binning, comparative biology and taxonomic classification.</title>
        <authorList>
            <person name="Goeker M."/>
        </authorList>
    </citation>
    <scope>NUCLEOTIDE SEQUENCE [LARGE SCALE GENOMIC DNA]</scope>
    <source>
        <strain evidence="9 10">DSM 19612</strain>
    </source>
</reference>
<organism evidence="9 10">
    <name type="scientific">Salirhabdus euzebyi</name>
    <dbReference type="NCBI Taxonomy" id="394506"/>
    <lineage>
        <taxon>Bacteria</taxon>
        <taxon>Bacillati</taxon>
        <taxon>Bacillota</taxon>
        <taxon>Bacilli</taxon>
        <taxon>Bacillales</taxon>
        <taxon>Bacillaceae</taxon>
        <taxon>Salirhabdus</taxon>
    </lineage>
</organism>
<comment type="caution">
    <text evidence="9">The sequence shown here is derived from an EMBL/GenBank/DDBJ whole genome shotgun (WGS) entry which is preliminary data.</text>
</comment>
<evidence type="ECO:0000256" key="5">
    <source>
        <dbReference type="ARBA" id="ARBA00022989"/>
    </source>
</evidence>
<sequence length="401" mass="43977">MSPKHKKEKFPYYITFLLISGIFLVGSDELILSPLLPELVHDFKTTFSLASLSVSLYGLSIGLVVPFIAPYIDRIPRGRLMGLSLLGFAITTLLCASSPTIMFLLVTRFLSGLFAGIYIPSAYAYVGDHVPYQYRGRVMGIVLSGWSLALIVGIPLGAFIGEVLHWRWIFILIGIISVAVSFLTFSSVKTKLKEQQAIIQIEGFFKHLLLALKEKQVGILIFTTFCNMFGFYGIYTFIGTYIQKSYEVNISESGGIILFYGFGIALSPLTGLIVDRFGKKVSLTSAMFSLCLILVVIGTIKLSLLLLCILFVIWGALQSIVLTSISSLLTDQSSELRGRIMSLYSLATNLAVACGSFTMGIFYHTFGFHLIGIICGLVTGLGGVIFAISQLRIKIRRGSLA</sequence>
<dbReference type="EMBL" id="JACHGH010000001">
    <property type="protein sequence ID" value="MBB6451739.1"/>
    <property type="molecule type" value="Genomic_DNA"/>
</dbReference>
<dbReference type="SUPFAM" id="SSF103473">
    <property type="entry name" value="MFS general substrate transporter"/>
    <property type="match status" value="1"/>
</dbReference>
<evidence type="ECO:0000313" key="10">
    <source>
        <dbReference type="Proteomes" id="UP000581688"/>
    </source>
</evidence>
<dbReference type="RefSeq" id="WP_174496355.1">
    <property type="nucleotide sequence ID" value="NZ_CADDWK010000007.1"/>
</dbReference>
<feature type="transmembrane region" description="Helical" evidence="7">
    <location>
        <begin position="109"/>
        <end position="126"/>
    </location>
</feature>
<feature type="transmembrane region" description="Helical" evidence="7">
    <location>
        <begin position="217"/>
        <end position="242"/>
    </location>
</feature>
<evidence type="ECO:0000259" key="8">
    <source>
        <dbReference type="PROSITE" id="PS50850"/>
    </source>
</evidence>
<feature type="transmembrane region" description="Helical" evidence="7">
    <location>
        <begin position="254"/>
        <end position="274"/>
    </location>
</feature>
<gene>
    <name evidence="9" type="ORF">HNQ94_000160</name>
</gene>
<keyword evidence="4 7" id="KW-0812">Transmembrane</keyword>
<keyword evidence="3" id="KW-1003">Cell membrane</keyword>
<evidence type="ECO:0000256" key="4">
    <source>
        <dbReference type="ARBA" id="ARBA00022692"/>
    </source>
</evidence>
<evidence type="ECO:0000256" key="2">
    <source>
        <dbReference type="ARBA" id="ARBA00022448"/>
    </source>
</evidence>
<keyword evidence="10" id="KW-1185">Reference proteome</keyword>
<dbReference type="GO" id="GO:0022857">
    <property type="term" value="F:transmembrane transporter activity"/>
    <property type="evidence" value="ECO:0007669"/>
    <property type="project" value="InterPro"/>
</dbReference>
<dbReference type="AlphaFoldDB" id="A0A841PSF1"/>
<evidence type="ECO:0000256" key="1">
    <source>
        <dbReference type="ARBA" id="ARBA00004651"/>
    </source>
</evidence>
<dbReference type="Proteomes" id="UP000581688">
    <property type="component" value="Unassembled WGS sequence"/>
</dbReference>
<dbReference type="InterPro" id="IPR050189">
    <property type="entry name" value="MFS_Efflux_Transporters"/>
</dbReference>
<feature type="transmembrane region" description="Helical" evidence="7">
    <location>
        <begin position="138"/>
        <end position="160"/>
    </location>
</feature>
<feature type="transmembrane region" description="Helical" evidence="7">
    <location>
        <begin position="368"/>
        <end position="388"/>
    </location>
</feature>
<evidence type="ECO:0000256" key="6">
    <source>
        <dbReference type="ARBA" id="ARBA00023136"/>
    </source>
</evidence>
<dbReference type="GO" id="GO:0005886">
    <property type="term" value="C:plasma membrane"/>
    <property type="evidence" value="ECO:0007669"/>
    <property type="project" value="UniProtKB-SubCell"/>
</dbReference>
<dbReference type="PANTHER" id="PTHR43124">
    <property type="entry name" value="PURINE EFFLUX PUMP PBUE"/>
    <property type="match status" value="1"/>
</dbReference>
<feature type="domain" description="Major facilitator superfamily (MFS) profile" evidence="8">
    <location>
        <begin position="14"/>
        <end position="394"/>
    </location>
</feature>
<feature type="transmembrane region" description="Helical" evidence="7">
    <location>
        <begin position="80"/>
        <end position="103"/>
    </location>
</feature>
<dbReference type="Pfam" id="PF07690">
    <property type="entry name" value="MFS_1"/>
    <property type="match status" value="1"/>
</dbReference>
<feature type="transmembrane region" description="Helical" evidence="7">
    <location>
        <begin position="304"/>
        <end position="329"/>
    </location>
</feature>
<proteinExistence type="predicted"/>
<feature type="transmembrane region" description="Helical" evidence="7">
    <location>
        <begin position="166"/>
        <end position="185"/>
    </location>
</feature>
<evidence type="ECO:0000256" key="7">
    <source>
        <dbReference type="SAM" id="Phobius"/>
    </source>
</evidence>
<dbReference type="Gene3D" id="1.20.1250.20">
    <property type="entry name" value="MFS general substrate transporter like domains"/>
    <property type="match status" value="1"/>
</dbReference>
<name>A0A841PSF1_9BACI</name>
<dbReference type="PANTHER" id="PTHR43124:SF3">
    <property type="entry name" value="CHLORAMPHENICOL EFFLUX PUMP RV0191"/>
    <property type="match status" value="1"/>
</dbReference>
<dbReference type="PROSITE" id="PS50850">
    <property type="entry name" value="MFS"/>
    <property type="match status" value="1"/>
</dbReference>
<dbReference type="CDD" id="cd17324">
    <property type="entry name" value="MFS_NepI_like"/>
    <property type="match status" value="1"/>
</dbReference>
<dbReference type="InterPro" id="IPR020846">
    <property type="entry name" value="MFS_dom"/>
</dbReference>
<evidence type="ECO:0000256" key="3">
    <source>
        <dbReference type="ARBA" id="ARBA00022475"/>
    </source>
</evidence>
<comment type="subcellular location">
    <subcellularLocation>
        <location evidence="1">Cell membrane</location>
        <topology evidence="1">Multi-pass membrane protein</topology>
    </subcellularLocation>
</comment>
<protein>
    <submittedName>
        <fullName evidence="9">Putative MFS family arabinose efflux permease</fullName>
    </submittedName>
</protein>
<feature type="transmembrane region" description="Helical" evidence="7">
    <location>
        <begin position="341"/>
        <end position="362"/>
    </location>
</feature>
<dbReference type="InterPro" id="IPR011701">
    <property type="entry name" value="MFS"/>
</dbReference>
<feature type="transmembrane region" description="Helical" evidence="7">
    <location>
        <begin position="12"/>
        <end position="35"/>
    </location>
</feature>
<keyword evidence="6 7" id="KW-0472">Membrane</keyword>
<dbReference type="InterPro" id="IPR036259">
    <property type="entry name" value="MFS_trans_sf"/>
</dbReference>
<feature type="transmembrane region" description="Helical" evidence="7">
    <location>
        <begin position="47"/>
        <end position="68"/>
    </location>
</feature>
<keyword evidence="5 7" id="KW-1133">Transmembrane helix</keyword>